<protein>
    <submittedName>
        <fullName evidence="2">Uncharacterized protein</fullName>
    </submittedName>
</protein>
<feature type="compositionally biased region" description="Basic and acidic residues" evidence="1">
    <location>
        <begin position="497"/>
        <end position="513"/>
    </location>
</feature>
<name>A0AAW0QNS9_9PEZI</name>
<feature type="region of interest" description="Disordered" evidence="1">
    <location>
        <begin position="427"/>
        <end position="449"/>
    </location>
</feature>
<feature type="compositionally biased region" description="Low complexity" evidence="1">
    <location>
        <begin position="296"/>
        <end position="313"/>
    </location>
</feature>
<feature type="compositionally biased region" description="Polar residues" evidence="1">
    <location>
        <begin position="321"/>
        <end position="334"/>
    </location>
</feature>
<accession>A0AAW0QNS9</accession>
<proteinExistence type="predicted"/>
<feature type="region of interest" description="Disordered" evidence="1">
    <location>
        <begin position="462"/>
        <end position="570"/>
    </location>
</feature>
<feature type="compositionally biased region" description="Basic and acidic residues" evidence="1">
    <location>
        <begin position="462"/>
        <end position="484"/>
    </location>
</feature>
<feature type="compositionally biased region" description="Basic and acidic residues" evidence="1">
    <location>
        <begin position="284"/>
        <end position="295"/>
    </location>
</feature>
<keyword evidence="3" id="KW-1185">Reference proteome</keyword>
<feature type="compositionally biased region" description="Pro residues" evidence="1">
    <location>
        <begin position="248"/>
        <end position="271"/>
    </location>
</feature>
<sequence length="625" mass="69784">MPGEPPFIRIPPQQQHGPPPGQRPMPPIPPMLPMPPPPPPPEAIPVELRFNRPRVEVTDVSESFMTPAEMAAKCTEYAAFRFEKCSSNSRSSNNNDYYSRQALDRDEDYTTKSSWGQAVRTAIHDQPQQELAREVRRLNMQTNHVVAKKKDLGPVLQRQLDRTIGDLTASEHDPANFQWTLAQIDHQLRQYERVSLTAYFKRAPRPDVDVNALLQHRKRLQAMTQAGAFSHQQDPRAGHQGQGVPIRGHPPGPPGPPGQQRPPGPPPPPPHVIGGGRLAAKVVQKNDNKKSKPYIEGESGSESSSSASDSGSELGEEWSGDESTLTDPTSITDTSSQSGRHGKRGRSHKRNHNHNKGRSKSHGKGRGKSQVKGRIASQSRSRMRRPSLSRHRHFPHEGRSAFGIPHYSPRMHQRHGSIYHLNSDPVFVPPLPRPPPPPPAAPIIVQPSQTIEIERIRDEAYINGRKDEKDKNRVLDELSTDHGPPRPLSRTRAGVRYVERRQPRRETRREPRGRVPRRPPYPEDDMETGDSYSSTEDEAQEYEPEYCRTETHHRSGRRGGAGYHRSSRAFAPRTPPLPLLLPLAAPMEMSIFTTPITGPTTAGAANRIPKAAVSSTPGRLPVWIS</sequence>
<feature type="region of interest" description="Disordered" evidence="1">
    <location>
        <begin position="226"/>
        <end position="411"/>
    </location>
</feature>
<evidence type="ECO:0000313" key="2">
    <source>
        <dbReference type="EMBL" id="KAK8101076.1"/>
    </source>
</evidence>
<dbReference type="Proteomes" id="UP001392437">
    <property type="component" value="Unassembled WGS sequence"/>
</dbReference>
<feature type="compositionally biased region" description="Pro residues" evidence="1">
    <location>
        <begin position="17"/>
        <end position="43"/>
    </location>
</feature>
<organism evidence="2 3">
    <name type="scientific">Apiospora kogelbergensis</name>
    <dbReference type="NCBI Taxonomy" id="1337665"/>
    <lineage>
        <taxon>Eukaryota</taxon>
        <taxon>Fungi</taxon>
        <taxon>Dikarya</taxon>
        <taxon>Ascomycota</taxon>
        <taxon>Pezizomycotina</taxon>
        <taxon>Sordariomycetes</taxon>
        <taxon>Xylariomycetidae</taxon>
        <taxon>Amphisphaeriales</taxon>
        <taxon>Apiosporaceae</taxon>
        <taxon>Apiospora</taxon>
    </lineage>
</organism>
<dbReference type="AlphaFoldDB" id="A0AAW0QNS9"/>
<evidence type="ECO:0000256" key="1">
    <source>
        <dbReference type="SAM" id="MobiDB-lite"/>
    </source>
</evidence>
<feature type="compositionally biased region" description="Basic residues" evidence="1">
    <location>
        <begin position="381"/>
        <end position="394"/>
    </location>
</feature>
<reference evidence="2 3" key="1">
    <citation type="submission" date="2023-01" db="EMBL/GenBank/DDBJ databases">
        <title>Analysis of 21 Apiospora genomes using comparative genomics revels a genus with tremendous synthesis potential of carbohydrate active enzymes and secondary metabolites.</title>
        <authorList>
            <person name="Sorensen T."/>
        </authorList>
    </citation>
    <scope>NUCLEOTIDE SEQUENCE [LARGE SCALE GENOMIC DNA]</scope>
    <source>
        <strain evidence="2 3">CBS 117206</strain>
    </source>
</reference>
<dbReference type="EMBL" id="JAQQWP010000009">
    <property type="protein sequence ID" value="KAK8101076.1"/>
    <property type="molecule type" value="Genomic_DNA"/>
</dbReference>
<evidence type="ECO:0000313" key="3">
    <source>
        <dbReference type="Proteomes" id="UP001392437"/>
    </source>
</evidence>
<feature type="region of interest" description="Disordered" evidence="1">
    <location>
        <begin position="1"/>
        <end position="45"/>
    </location>
</feature>
<gene>
    <name evidence="2" type="ORF">PG999_011450</name>
</gene>
<feature type="compositionally biased region" description="Pro residues" evidence="1">
    <location>
        <begin position="427"/>
        <end position="441"/>
    </location>
</feature>
<feature type="compositionally biased region" description="Acidic residues" evidence="1">
    <location>
        <begin position="535"/>
        <end position="544"/>
    </location>
</feature>
<comment type="caution">
    <text evidence="2">The sequence shown here is derived from an EMBL/GenBank/DDBJ whole genome shotgun (WGS) entry which is preliminary data.</text>
</comment>
<feature type="compositionally biased region" description="Basic residues" evidence="1">
    <location>
        <begin position="340"/>
        <end position="371"/>
    </location>
</feature>